<feature type="transmembrane region" description="Helical" evidence="8">
    <location>
        <begin position="101"/>
        <end position="118"/>
    </location>
</feature>
<feature type="transmembrane region" description="Helical" evidence="8">
    <location>
        <begin position="6"/>
        <end position="29"/>
    </location>
</feature>
<evidence type="ECO:0000256" key="4">
    <source>
        <dbReference type="ARBA" id="ARBA00022475"/>
    </source>
</evidence>
<evidence type="ECO:0000313" key="9">
    <source>
        <dbReference type="EMBL" id="NMP32720.1"/>
    </source>
</evidence>
<dbReference type="AlphaFoldDB" id="A0A7Y0Q915"/>
<keyword evidence="4 8" id="KW-1003">Cell membrane</keyword>
<keyword evidence="5 8" id="KW-0812">Transmembrane</keyword>
<evidence type="ECO:0000256" key="5">
    <source>
        <dbReference type="ARBA" id="ARBA00022692"/>
    </source>
</evidence>
<dbReference type="InterPro" id="IPR052017">
    <property type="entry name" value="TSUP"/>
</dbReference>
<evidence type="ECO:0000256" key="7">
    <source>
        <dbReference type="ARBA" id="ARBA00023136"/>
    </source>
</evidence>
<gene>
    <name evidence="9" type="ORF">HII17_14250</name>
</gene>
<feature type="transmembrane region" description="Helical" evidence="8">
    <location>
        <begin position="218"/>
        <end position="239"/>
    </location>
</feature>
<sequence length="244" mass="26128">MELTFTIILLINVVVFLGSLLQGLIGYGVGMFCAPLLFLINPSLVPAPLILISTVLTILMMVRDKSHLQFDQIAWAMKGGFIGVVLAGLVLKVTTKDQFELFFGLLILCAVIISLLGFKPKVNKKTNLIAGFSSGFMGALTAVGGPPIALLYQNGAIKNIVANLTAFFLFLNFVAIVTFAAIGQITTDTLIVVVVAIPGVVLGLFISTKAQGIVKAHLARRWILALSAITAVITIIRALDYWPN</sequence>
<keyword evidence="10" id="KW-1185">Reference proteome</keyword>
<feature type="transmembrane region" description="Helical" evidence="8">
    <location>
        <begin position="130"/>
        <end position="152"/>
    </location>
</feature>
<comment type="similarity">
    <text evidence="2 8">Belongs to the 4-toluene sulfonate uptake permease (TSUP) (TC 2.A.102) family.</text>
</comment>
<dbReference type="RefSeq" id="WP_169076020.1">
    <property type="nucleotide sequence ID" value="NZ_JABBXH010000004.1"/>
</dbReference>
<evidence type="ECO:0000256" key="3">
    <source>
        <dbReference type="ARBA" id="ARBA00022448"/>
    </source>
</evidence>
<keyword evidence="6 8" id="KW-1133">Transmembrane helix</keyword>
<name>A0A7Y0Q915_9GAMM</name>
<keyword evidence="7 8" id="KW-0472">Membrane</keyword>
<evidence type="ECO:0000256" key="8">
    <source>
        <dbReference type="RuleBase" id="RU363041"/>
    </source>
</evidence>
<organism evidence="9 10">
    <name type="scientific">Thalassotalea algicola</name>
    <dbReference type="NCBI Taxonomy" id="2716224"/>
    <lineage>
        <taxon>Bacteria</taxon>
        <taxon>Pseudomonadati</taxon>
        <taxon>Pseudomonadota</taxon>
        <taxon>Gammaproteobacteria</taxon>
        <taxon>Alteromonadales</taxon>
        <taxon>Colwelliaceae</taxon>
        <taxon>Thalassotalea</taxon>
    </lineage>
</organism>
<reference evidence="9 10" key="1">
    <citation type="submission" date="2020-04" db="EMBL/GenBank/DDBJ databases">
        <title>Thalassotalea sp. M1531, isolated from the surface of marine red alga.</title>
        <authorList>
            <person name="Pang L."/>
            <person name="Lu D.-C."/>
        </authorList>
    </citation>
    <scope>NUCLEOTIDE SEQUENCE [LARGE SCALE GENOMIC DNA]</scope>
    <source>
        <strain evidence="9 10">M1531</strain>
    </source>
</reference>
<feature type="transmembrane region" description="Helical" evidence="8">
    <location>
        <begin position="164"/>
        <end position="183"/>
    </location>
</feature>
<dbReference type="PANTHER" id="PTHR30269:SF37">
    <property type="entry name" value="MEMBRANE TRANSPORTER PROTEIN"/>
    <property type="match status" value="1"/>
</dbReference>
<evidence type="ECO:0000256" key="1">
    <source>
        <dbReference type="ARBA" id="ARBA00004651"/>
    </source>
</evidence>
<feature type="transmembrane region" description="Helical" evidence="8">
    <location>
        <begin position="73"/>
        <end position="94"/>
    </location>
</feature>
<comment type="subcellular location">
    <subcellularLocation>
        <location evidence="1 8">Cell membrane</location>
        <topology evidence="1 8">Multi-pass membrane protein</topology>
    </subcellularLocation>
</comment>
<dbReference type="InterPro" id="IPR002781">
    <property type="entry name" value="TM_pro_TauE-like"/>
</dbReference>
<accession>A0A7Y0Q915</accession>
<evidence type="ECO:0000313" key="10">
    <source>
        <dbReference type="Proteomes" id="UP000568664"/>
    </source>
</evidence>
<evidence type="ECO:0000256" key="2">
    <source>
        <dbReference type="ARBA" id="ARBA00009142"/>
    </source>
</evidence>
<protein>
    <recommendedName>
        <fullName evidence="8">Probable membrane transporter protein</fullName>
    </recommendedName>
</protein>
<evidence type="ECO:0000256" key="6">
    <source>
        <dbReference type="ARBA" id="ARBA00022989"/>
    </source>
</evidence>
<feature type="transmembrane region" description="Helical" evidence="8">
    <location>
        <begin position="189"/>
        <end position="206"/>
    </location>
</feature>
<dbReference type="Pfam" id="PF01925">
    <property type="entry name" value="TauE"/>
    <property type="match status" value="1"/>
</dbReference>
<feature type="transmembrane region" description="Helical" evidence="8">
    <location>
        <begin position="36"/>
        <end position="61"/>
    </location>
</feature>
<keyword evidence="3" id="KW-0813">Transport</keyword>
<dbReference type="Proteomes" id="UP000568664">
    <property type="component" value="Unassembled WGS sequence"/>
</dbReference>
<proteinExistence type="inferred from homology"/>
<comment type="caution">
    <text evidence="9">The sequence shown here is derived from an EMBL/GenBank/DDBJ whole genome shotgun (WGS) entry which is preliminary data.</text>
</comment>
<dbReference type="PANTHER" id="PTHR30269">
    <property type="entry name" value="TRANSMEMBRANE PROTEIN YFCA"/>
    <property type="match status" value="1"/>
</dbReference>
<dbReference type="GO" id="GO:0005886">
    <property type="term" value="C:plasma membrane"/>
    <property type="evidence" value="ECO:0007669"/>
    <property type="project" value="UniProtKB-SubCell"/>
</dbReference>
<dbReference type="EMBL" id="JABBXH010000004">
    <property type="protein sequence ID" value="NMP32720.1"/>
    <property type="molecule type" value="Genomic_DNA"/>
</dbReference>